<name>A0ABP0VZ85_9BRYO</name>
<dbReference type="Proteomes" id="UP001497444">
    <property type="component" value="Chromosome 12"/>
</dbReference>
<accession>A0ABP0VZ85</accession>
<organism evidence="1 2">
    <name type="scientific">Sphagnum jensenii</name>
    <dbReference type="NCBI Taxonomy" id="128206"/>
    <lineage>
        <taxon>Eukaryota</taxon>
        <taxon>Viridiplantae</taxon>
        <taxon>Streptophyta</taxon>
        <taxon>Embryophyta</taxon>
        <taxon>Bryophyta</taxon>
        <taxon>Sphagnophytina</taxon>
        <taxon>Sphagnopsida</taxon>
        <taxon>Sphagnales</taxon>
        <taxon>Sphagnaceae</taxon>
        <taxon>Sphagnum</taxon>
    </lineage>
</organism>
<sequence>MDLCTTVGARRTCGDHATRNDLWILSEEDAVKQKTTAVICEAAILLLELRSMDLCNSRSQEVVLIMQRGMISGFSKKKRHCFHVSFLLSICRGSWKISSFLVVYATRCVGGRRMPIVIVKRTQLICFLDEAVLSACSNRPVTSMKAKQSCKLLWKAWIERKAFVLILVVSRLIMRQIEGMLPRMLAGRSRRDKIRQDLVPDNLPLLLKHEIGNMLGSRREGS</sequence>
<keyword evidence="2" id="KW-1185">Reference proteome</keyword>
<gene>
    <name evidence="1" type="ORF">CSSPJE1EN1_LOCUS4511</name>
</gene>
<dbReference type="EMBL" id="OZ020107">
    <property type="protein sequence ID" value="CAK9259033.1"/>
    <property type="molecule type" value="Genomic_DNA"/>
</dbReference>
<evidence type="ECO:0000313" key="1">
    <source>
        <dbReference type="EMBL" id="CAK9259033.1"/>
    </source>
</evidence>
<evidence type="ECO:0000313" key="2">
    <source>
        <dbReference type="Proteomes" id="UP001497444"/>
    </source>
</evidence>
<reference evidence="1" key="1">
    <citation type="submission" date="2024-02" db="EMBL/GenBank/DDBJ databases">
        <authorList>
            <consortium name="ELIXIR-Norway"/>
            <consortium name="Elixir Norway"/>
        </authorList>
    </citation>
    <scope>NUCLEOTIDE SEQUENCE</scope>
</reference>
<proteinExistence type="predicted"/>
<protein>
    <submittedName>
        <fullName evidence="1">Uncharacterized protein</fullName>
    </submittedName>
</protein>